<keyword evidence="2" id="KW-1185">Reference proteome</keyword>
<dbReference type="AlphaFoldDB" id="A0AA86T0D1"/>
<sequence>MQALDTDQPWLEQVTVACRVTSASIPNPVIVLIGKEDDTIIWLHSINPSTRR</sequence>
<accession>A0AA86T0D1</accession>
<organism evidence="1 2">
    <name type="scientific">Sphenostylis stenocarpa</name>
    <dbReference type="NCBI Taxonomy" id="92480"/>
    <lineage>
        <taxon>Eukaryota</taxon>
        <taxon>Viridiplantae</taxon>
        <taxon>Streptophyta</taxon>
        <taxon>Embryophyta</taxon>
        <taxon>Tracheophyta</taxon>
        <taxon>Spermatophyta</taxon>
        <taxon>Magnoliopsida</taxon>
        <taxon>eudicotyledons</taxon>
        <taxon>Gunneridae</taxon>
        <taxon>Pentapetalae</taxon>
        <taxon>rosids</taxon>
        <taxon>fabids</taxon>
        <taxon>Fabales</taxon>
        <taxon>Fabaceae</taxon>
        <taxon>Papilionoideae</taxon>
        <taxon>50 kb inversion clade</taxon>
        <taxon>NPAAA clade</taxon>
        <taxon>indigoferoid/millettioid clade</taxon>
        <taxon>Phaseoleae</taxon>
        <taxon>Sphenostylis</taxon>
    </lineage>
</organism>
<reference evidence="1" key="1">
    <citation type="submission" date="2023-10" db="EMBL/GenBank/DDBJ databases">
        <authorList>
            <person name="Domelevo Entfellner J.-B."/>
        </authorList>
    </citation>
    <scope>NUCLEOTIDE SEQUENCE</scope>
</reference>
<dbReference type="Proteomes" id="UP001189624">
    <property type="component" value="Chromosome 10"/>
</dbReference>
<evidence type="ECO:0000313" key="2">
    <source>
        <dbReference type="Proteomes" id="UP001189624"/>
    </source>
</evidence>
<evidence type="ECO:0000313" key="1">
    <source>
        <dbReference type="EMBL" id="CAJ1976333.1"/>
    </source>
</evidence>
<protein>
    <submittedName>
        <fullName evidence="1">Uncharacterized protein</fullName>
    </submittedName>
</protein>
<dbReference type="EMBL" id="OY731407">
    <property type="protein sequence ID" value="CAJ1976333.1"/>
    <property type="molecule type" value="Genomic_DNA"/>
</dbReference>
<dbReference type="Gramene" id="rna-AYBTSS11_LOCUS28470">
    <property type="protein sequence ID" value="CAJ1976333.1"/>
    <property type="gene ID" value="gene-AYBTSS11_LOCUS28470"/>
</dbReference>
<name>A0AA86T0D1_9FABA</name>
<proteinExistence type="predicted"/>
<gene>
    <name evidence="1" type="ORF">AYBTSS11_LOCUS28470</name>
</gene>